<keyword evidence="2" id="KW-0285">Flavoprotein</keyword>
<keyword evidence="8" id="KW-1185">Reference proteome</keyword>
<proteinExistence type="predicted"/>
<dbReference type="PANTHER" id="PTHR43429:SF1">
    <property type="entry name" value="NAD(P)H SULFUR OXIDOREDUCTASE (COA-DEPENDENT)"/>
    <property type="match status" value="1"/>
</dbReference>
<dbReference type="PANTHER" id="PTHR43429">
    <property type="entry name" value="PYRIDINE NUCLEOTIDE-DISULFIDE OXIDOREDUCTASE DOMAIN-CONTAINING"/>
    <property type="match status" value="1"/>
</dbReference>
<keyword evidence="3" id="KW-0274">FAD</keyword>
<dbReference type="Proteomes" id="UP000002654">
    <property type="component" value="Chromosome"/>
</dbReference>
<evidence type="ECO:0000256" key="2">
    <source>
        <dbReference type="ARBA" id="ARBA00022630"/>
    </source>
</evidence>
<dbReference type="InterPro" id="IPR036188">
    <property type="entry name" value="FAD/NAD-bd_sf"/>
</dbReference>
<evidence type="ECO:0000313" key="8">
    <source>
        <dbReference type="Proteomes" id="UP000002654"/>
    </source>
</evidence>
<keyword evidence="4" id="KW-0560">Oxidoreductase</keyword>
<dbReference type="AlphaFoldDB" id="G4RK07"/>
<dbReference type="EMBL" id="FN869859">
    <property type="protein sequence ID" value="CCC81902.1"/>
    <property type="molecule type" value="Genomic_DNA"/>
</dbReference>
<dbReference type="KEGG" id="ttn:TTX_1268"/>
<gene>
    <name evidence="7" type="ordered locus">TTX_1268</name>
</gene>
<evidence type="ECO:0000259" key="6">
    <source>
        <dbReference type="Pfam" id="PF07992"/>
    </source>
</evidence>
<dbReference type="eggNOG" id="arCOG01069">
    <property type="taxonomic scope" value="Archaea"/>
</dbReference>
<dbReference type="STRING" id="768679.TTX_1268"/>
<organism evidence="7 8">
    <name type="scientific">Thermoproteus tenax (strain ATCC 35583 / DSM 2078 / JCM 9277 / NBRC 100435 / Kra 1)</name>
    <dbReference type="NCBI Taxonomy" id="768679"/>
    <lineage>
        <taxon>Archaea</taxon>
        <taxon>Thermoproteota</taxon>
        <taxon>Thermoprotei</taxon>
        <taxon>Thermoproteales</taxon>
        <taxon>Thermoproteaceae</taxon>
        <taxon>Thermoproteus</taxon>
    </lineage>
</organism>
<sequence>MKVLVVGGGAAGMSAASRVRRLRGDAEIVVVERTHMVSHAPCAIPFYLEGLFDDVGLFMHYTPDYFREVRRIDVRLNEEVVEVGPGYAVTDRGARLEWDYLVLATGASPNIPDVPISGESVVVVHHPADAERLRRMLEGASSVGIVGSGYVALEVAEAARARGKEVVVVGRSAYPLRRALDEEVGRMVAEELARRGVRLAMGERLVEIEGGSGGQTIVTEGSRYRVDLVVLATGIRPNVELARQLGLKIGETGAVWVDEHMRTSSEAVYAAGDVAETRHLITGRPYWHPFGTTANKMGYVAGENIAGRSAKFPGVVGTSMTRFMGLYIAAVGLTERDARAHGFRPANAMIKGQNKGQVLPRRRRGGNKACRRWGQRQAPRRPDTGRRRLVRIGQSGHSGRAFDEGGNRGGPLLHRHGLSARRDPSLGSVDHGGAAALEVSRPSDSLYPHPRVLVGRRLGERVEHGRHNGVDPQIAVVERRKQHASGHSVRGLYLRPHFPRGRDQIDDLPIGEALRLHVLRVHLHHRPSRHYPRQSGPHGHSGRVVLGPLSARYQHVGVEPLEHYVGLLQEICLNLPCPWGSRRRRVWAFPPRPQATGLRAPPLRERREYGRQARELRYYLCGAREAHIVAQPFGQLYEYLPVRPGVPGRLHDLVRGLHSALSVGERALVLQRRGDRREHHVGVLGRLSQKYVLYHQELQSAEGLRHSSGVRVGPNAVLPHDVHHLYDPPPRHLHHLSASETDELGQSAPPRLFELPSDSWIGQGLVSGQSAGGCAHVCAALHVVLAPQRHQPRARPPHVAREQSEVRQRRDVLCAVLVLCYSQRPHNHRGLLQGVQPRRLLYGRGGNPSDPLGELEREGLEALGPLLEALSVLLHELSVVPPHLQDVSGHGRE</sequence>
<comment type="cofactor">
    <cofactor evidence="1">
        <name>FAD</name>
        <dbReference type="ChEBI" id="CHEBI:57692"/>
    </cofactor>
</comment>
<protein>
    <submittedName>
        <fullName evidence="7">Pyridine disulfide oxidoreductase</fullName>
    </submittedName>
</protein>
<dbReference type="PRINTS" id="PR00411">
    <property type="entry name" value="PNDRDTASEI"/>
</dbReference>
<dbReference type="PRINTS" id="PR00368">
    <property type="entry name" value="FADPNR"/>
</dbReference>
<evidence type="ECO:0000256" key="1">
    <source>
        <dbReference type="ARBA" id="ARBA00001974"/>
    </source>
</evidence>
<evidence type="ECO:0000256" key="5">
    <source>
        <dbReference type="ARBA" id="ARBA00023284"/>
    </source>
</evidence>
<dbReference type="GO" id="GO:0016491">
    <property type="term" value="F:oxidoreductase activity"/>
    <property type="evidence" value="ECO:0007669"/>
    <property type="project" value="UniProtKB-KW"/>
</dbReference>
<dbReference type="Pfam" id="PF07992">
    <property type="entry name" value="Pyr_redox_2"/>
    <property type="match status" value="1"/>
</dbReference>
<evidence type="ECO:0000256" key="3">
    <source>
        <dbReference type="ARBA" id="ARBA00022827"/>
    </source>
</evidence>
<dbReference type="InterPro" id="IPR050260">
    <property type="entry name" value="FAD-bd_OxRdtase"/>
</dbReference>
<dbReference type="SUPFAM" id="SSF51905">
    <property type="entry name" value="FAD/NAD(P)-binding domain"/>
    <property type="match status" value="1"/>
</dbReference>
<reference evidence="7 8" key="1">
    <citation type="journal article" date="2011" name="PLoS ONE">
        <title>The complete genome sequence of Thermoproteus tenax: a physiologically versatile member of the Crenarchaeota.</title>
        <authorList>
            <person name="Siebers B."/>
            <person name="Zaparty M."/>
            <person name="Raddatz G."/>
            <person name="Tjaden B."/>
            <person name="Albers S.V."/>
            <person name="Bell S.D."/>
            <person name="Blombach F."/>
            <person name="Kletzin A."/>
            <person name="Kyrpides N."/>
            <person name="Lanz C."/>
            <person name="Plagens A."/>
            <person name="Rampp M."/>
            <person name="Rosinus A."/>
            <person name="von Jan M."/>
            <person name="Makarova K.S."/>
            <person name="Klenk H.P."/>
            <person name="Schuster S.C."/>
            <person name="Hensel R."/>
        </authorList>
    </citation>
    <scope>NUCLEOTIDE SEQUENCE [LARGE SCALE GENOMIC DNA]</scope>
    <source>
        <strain evidence="8">ATCC 35583 / DSM 2078 / JCM 9277 / NBRC 100435 / Kra 1</strain>
    </source>
</reference>
<name>G4RK07_THETK</name>
<dbReference type="InterPro" id="IPR023753">
    <property type="entry name" value="FAD/NAD-binding_dom"/>
</dbReference>
<feature type="domain" description="FAD/NAD(P)-binding" evidence="6">
    <location>
        <begin position="1"/>
        <end position="276"/>
    </location>
</feature>
<keyword evidence="5" id="KW-0676">Redox-active center</keyword>
<dbReference type="PaxDb" id="768679-TTX_1268"/>
<dbReference type="HOGENOM" id="CLU_323567_0_0_2"/>
<accession>G4RK07</accession>
<dbReference type="Gene3D" id="3.50.50.60">
    <property type="entry name" value="FAD/NAD(P)-binding domain"/>
    <property type="match status" value="2"/>
</dbReference>
<evidence type="ECO:0000256" key="4">
    <source>
        <dbReference type="ARBA" id="ARBA00023002"/>
    </source>
</evidence>
<evidence type="ECO:0000313" key="7">
    <source>
        <dbReference type="EMBL" id="CCC81902.1"/>
    </source>
</evidence>